<evidence type="ECO:0000313" key="3">
    <source>
        <dbReference type="Proteomes" id="UP000027734"/>
    </source>
</evidence>
<evidence type="ECO:0008006" key="4">
    <source>
        <dbReference type="Google" id="ProtNLM"/>
    </source>
</evidence>
<keyword evidence="1" id="KW-0732">Signal</keyword>
<feature type="signal peptide" evidence="1">
    <location>
        <begin position="1"/>
        <end position="15"/>
    </location>
</feature>
<dbReference type="eggNOG" id="ENOG50332ED">
    <property type="taxonomic scope" value="Bacteria"/>
</dbReference>
<proteinExistence type="predicted"/>
<dbReference type="Pfam" id="PF20107">
    <property type="entry name" value="DUF6497"/>
    <property type="match status" value="1"/>
</dbReference>
<organism evidence="2 3">
    <name type="scientific">Sulfitobacter donghicola DSW-25 = KCTC 12864 = JCM 14565</name>
    <dbReference type="NCBI Taxonomy" id="1300350"/>
    <lineage>
        <taxon>Bacteria</taxon>
        <taxon>Pseudomonadati</taxon>
        <taxon>Pseudomonadota</taxon>
        <taxon>Alphaproteobacteria</taxon>
        <taxon>Rhodobacterales</taxon>
        <taxon>Roseobacteraceae</taxon>
        <taxon>Sulfitobacter</taxon>
    </lineage>
</organism>
<comment type="caution">
    <text evidence="2">The sequence shown here is derived from an EMBL/GenBank/DDBJ whole genome shotgun (WGS) entry which is preliminary data.</text>
</comment>
<dbReference type="Proteomes" id="UP000027734">
    <property type="component" value="Unassembled WGS sequence"/>
</dbReference>
<feature type="chain" id="PRO_5013017408" description="Acetolactate synthase" evidence="1">
    <location>
        <begin position="16"/>
        <end position="123"/>
    </location>
</feature>
<evidence type="ECO:0000256" key="1">
    <source>
        <dbReference type="SAM" id="SignalP"/>
    </source>
</evidence>
<keyword evidence="3" id="KW-1185">Reference proteome</keyword>
<dbReference type="EMBL" id="JAMC01000002">
    <property type="protein sequence ID" value="KEJ89915.1"/>
    <property type="molecule type" value="Genomic_DNA"/>
</dbReference>
<protein>
    <recommendedName>
        <fullName evidence="4">Acetolactate synthase</fullName>
    </recommendedName>
</protein>
<dbReference type="STRING" id="1300350.Z948_664"/>
<accession>A0A073IK05</accession>
<name>A0A073IK05_9RHOB</name>
<dbReference type="OrthoDB" id="7862028at2"/>
<dbReference type="InterPro" id="IPR045467">
    <property type="entry name" value="DUF6497"/>
</dbReference>
<sequence>MCAAMLLLASPLAAAEVPSGQEVVLHEVLVDAQETVTWLRFRFLTPQIAAGATQVSFDVAGQDMLHLCETVALPYIDEYTLSGDKVVISFMDRITEFGQPDPDAVQYFESFRPENGVCMWDEF</sequence>
<dbReference type="AlphaFoldDB" id="A0A073IK05"/>
<evidence type="ECO:0000313" key="2">
    <source>
        <dbReference type="EMBL" id="KEJ89915.1"/>
    </source>
</evidence>
<gene>
    <name evidence="2" type="ORF">DSW25_06795</name>
</gene>
<reference evidence="2 3" key="1">
    <citation type="submission" date="2014-01" db="EMBL/GenBank/DDBJ databases">
        <title>Sulfitobacter donghicola JCM 14565 Genome Sequencing.</title>
        <authorList>
            <person name="Lai Q."/>
            <person name="Hong Z."/>
        </authorList>
    </citation>
    <scope>NUCLEOTIDE SEQUENCE [LARGE SCALE GENOMIC DNA]</scope>
    <source>
        <strain evidence="2 3">JCM 14565</strain>
    </source>
</reference>